<keyword evidence="20" id="KW-0966">Cell projection</keyword>
<keyword evidence="13" id="KW-0130">Cell adhesion</keyword>
<evidence type="ECO:0000313" key="27">
    <source>
        <dbReference type="Proteomes" id="UP000694569"/>
    </source>
</evidence>
<proteinExistence type="inferred from homology"/>
<evidence type="ECO:0000256" key="22">
    <source>
        <dbReference type="ARBA" id="ARBA00032898"/>
    </source>
</evidence>
<comment type="subcellular location">
    <subcellularLocation>
        <location evidence="2">Cell membrane</location>
        <topology evidence="2">Single-pass type I membrane protein</topology>
    </subcellularLocation>
    <subcellularLocation>
        <location evidence="3">Cell projection</location>
        <location evidence="3">Filopodium</location>
    </subcellularLocation>
    <subcellularLocation>
        <location evidence="4">Cell projection</location>
        <location evidence="4">Lamellipodium</location>
    </subcellularLocation>
    <subcellularLocation>
        <location evidence="1">Cytoplasm</location>
        <location evidence="1">Cytoskeleton</location>
    </subcellularLocation>
    <subcellularLocation>
        <location evidence="5">Secreted</location>
    </subcellularLocation>
</comment>
<dbReference type="PANTHER" id="PTHR11574">
    <property type="entry name" value="KIT LIGAND"/>
    <property type="match status" value="1"/>
</dbReference>
<dbReference type="GO" id="GO:0005856">
    <property type="term" value="C:cytoskeleton"/>
    <property type="evidence" value="ECO:0007669"/>
    <property type="project" value="UniProtKB-SubCell"/>
</dbReference>
<evidence type="ECO:0000256" key="18">
    <source>
        <dbReference type="ARBA" id="ARBA00023180"/>
    </source>
</evidence>
<dbReference type="SUPFAM" id="SSF47266">
    <property type="entry name" value="4-helical cytokines"/>
    <property type="match status" value="1"/>
</dbReference>
<name>A0A8C5WIP9_9ANUR</name>
<keyword evidence="9" id="KW-0963">Cytoplasm</keyword>
<feature type="transmembrane region" description="Helical" evidence="24">
    <location>
        <begin position="213"/>
        <end position="237"/>
    </location>
</feature>
<evidence type="ECO:0000256" key="21">
    <source>
        <dbReference type="ARBA" id="ARBA00030364"/>
    </source>
</evidence>
<evidence type="ECO:0000256" key="16">
    <source>
        <dbReference type="ARBA" id="ARBA00023136"/>
    </source>
</evidence>
<protein>
    <recommendedName>
        <fullName evidence="7">Kit ligand</fullName>
    </recommendedName>
    <alternativeName>
        <fullName evidence="21">Mast cell growth factor</fullName>
    </alternativeName>
    <alternativeName>
        <fullName evidence="23">Stem cell factor</fullName>
    </alternativeName>
    <alternativeName>
        <fullName evidence="22">c-Kit ligand</fullName>
    </alternativeName>
</protein>
<dbReference type="GO" id="GO:0008284">
    <property type="term" value="P:positive regulation of cell population proliferation"/>
    <property type="evidence" value="ECO:0007669"/>
    <property type="project" value="TreeGrafter"/>
</dbReference>
<evidence type="ECO:0000256" key="11">
    <source>
        <dbReference type="ARBA" id="ARBA00022692"/>
    </source>
</evidence>
<dbReference type="AlphaFoldDB" id="A0A8C5WIP9"/>
<dbReference type="Ensembl" id="ENSLLET00000042948.1">
    <property type="protein sequence ID" value="ENSLLEP00000041292.1"/>
    <property type="gene ID" value="ENSLLEG00000026218.1"/>
</dbReference>
<evidence type="ECO:0000256" key="12">
    <source>
        <dbReference type="ARBA" id="ARBA00022729"/>
    </source>
</evidence>
<evidence type="ECO:0000313" key="26">
    <source>
        <dbReference type="Ensembl" id="ENSLLEP00000041292.1"/>
    </source>
</evidence>
<reference evidence="26" key="2">
    <citation type="submission" date="2025-09" db="UniProtKB">
        <authorList>
            <consortium name="Ensembl"/>
        </authorList>
    </citation>
    <scope>IDENTIFICATION</scope>
</reference>
<feature type="chain" id="PRO_5034439130" description="Kit ligand" evidence="25">
    <location>
        <begin position="33"/>
        <end position="274"/>
    </location>
</feature>
<evidence type="ECO:0000256" key="2">
    <source>
        <dbReference type="ARBA" id="ARBA00004251"/>
    </source>
</evidence>
<evidence type="ECO:0000256" key="9">
    <source>
        <dbReference type="ARBA" id="ARBA00022490"/>
    </source>
</evidence>
<dbReference type="GO" id="GO:0005576">
    <property type="term" value="C:extracellular region"/>
    <property type="evidence" value="ECO:0007669"/>
    <property type="project" value="UniProtKB-SubCell"/>
</dbReference>
<keyword evidence="8" id="KW-1003">Cell membrane</keyword>
<evidence type="ECO:0000256" key="8">
    <source>
        <dbReference type="ARBA" id="ARBA00022475"/>
    </source>
</evidence>
<feature type="signal peptide" evidence="25">
    <location>
        <begin position="1"/>
        <end position="32"/>
    </location>
</feature>
<dbReference type="GO" id="GO:0007155">
    <property type="term" value="P:cell adhesion"/>
    <property type="evidence" value="ECO:0007669"/>
    <property type="project" value="UniProtKB-KW"/>
</dbReference>
<evidence type="ECO:0000256" key="10">
    <source>
        <dbReference type="ARBA" id="ARBA00022525"/>
    </source>
</evidence>
<evidence type="ECO:0000256" key="17">
    <source>
        <dbReference type="ARBA" id="ARBA00023157"/>
    </source>
</evidence>
<dbReference type="Pfam" id="PF02404">
    <property type="entry name" value="SCF"/>
    <property type="match status" value="1"/>
</dbReference>
<dbReference type="PANTHER" id="PTHR11574:SF0">
    <property type="entry name" value="KIT LIGAND"/>
    <property type="match status" value="1"/>
</dbReference>
<dbReference type="GO" id="GO:0008083">
    <property type="term" value="F:growth factor activity"/>
    <property type="evidence" value="ECO:0007669"/>
    <property type="project" value="UniProtKB-KW"/>
</dbReference>
<keyword evidence="14 24" id="KW-1133">Transmembrane helix</keyword>
<evidence type="ECO:0000256" key="14">
    <source>
        <dbReference type="ARBA" id="ARBA00022989"/>
    </source>
</evidence>
<keyword evidence="16 24" id="KW-0472">Membrane</keyword>
<dbReference type="InterPro" id="IPR003452">
    <property type="entry name" value="SCF"/>
</dbReference>
<evidence type="ECO:0000256" key="23">
    <source>
        <dbReference type="ARBA" id="ARBA00033123"/>
    </source>
</evidence>
<evidence type="ECO:0000256" key="6">
    <source>
        <dbReference type="ARBA" id="ARBA00010419"/>
    </source>
</evidence>
<dbReference type="GO" id="GO:0005125">
    <property type="term" value="F:cytokine activity"/>
    <property type="evidence" value="ECO:0007669"/>
    <property type="project" value="TreeGrafter"/>
</dbReference>
<keyword evidence="11 24" id="KW-0812">Transmembrane</keyword>
<reference evidence="26" key="1">
    <citation type="submission" date="2025-08" db="UniProtKB">
        <authorList>
            <consortium name="Ensembl"/>
        </authorList>
    </citation>
    <scope>IDENTIFICATION</scope>
</reference>
<dbReference type="GeneTree" id="ENSGT00390000018272"/>
<evidence type="ECO:0000256" key="4">
    <source>
        <dbReference type="ARBA" id="ARBA00004510"/>
    </source>
</evidence>
<comment type="similarity">
    <text evidence="6">Belongs to the SCF family.</text>
</comment>
<dbReference type="GO" id="GO:0030027">
    <property type="term" value="C:lamellipodium"/>
    <property type="evidence" value="ECO:0007669"/>
    <property type="project" value="UniProtKB-SubCell"/>
</dbReference>
<keyword evidence="27" id="KW-1185">Reference proteome</keyword>
<keyword evidence="12 25" id="KW-0732">Signal</keyword>
<dbReference type="GO" id="GO:0005173">
    <property type="term" value="F:stem cell factor receptor binding"/>
    <property type="evidence" value="ECO:0007669"/>
    <property type="project" value="InterPro"/>
</dbReference>
<evidence type="ECO:0000256" key="7">
    <source>
        <dbReference type="ARBA" id="ARBA00017304"/>
    </source>
</evidence>
<evidence type="ECO:0000256" key="19">
    <source>
        <dbReference type="ARBA" id="ARBA00023212"/>
    </source>
</evidence>
<dbReference type="Gene3D" id="1.20.1250.10">
    <property type="match status" value="1"/>
</dbReference>
<keyword evidence="19" id="KW-0206">Cytoskeleton</keyword>
<evidence type="ECO:0000256" key="24">
    <source>
        <dbReference type="SAM" id="Phobius"/>
    </source>
</evidence>
<dbReference type="Proteomes" id="UP000694569">
    <property type="component" value="Unplaced"/>
</dbReference>
<dbReference type="GO" id="GO:0030175">
    <property type="term" value="C:filopodium"/>
    <property type="evidence" value="ECO:0007669"/>
    <property type="project" value="UniProtKB-SubCell"/>
</dbReference>
<keyword evidence="10" id="KW-0964">Secreted</keyword>
<evidence type="ECO:0000256" key="13">
    <source>
        <dbReference type="ARBA" id="ARBA00022889"/>
    </source>
</evidence>
<evidence type="ECO:0000256" key="1">
    <source>
        <dbReference type="ARBA" id="ARBA00004245"/>
    </source>
</evidence>
<dbReference type="OrthoDB" id="8445223at2759"/>
<dbReference type="GO" id="GO:0005886">
    <property type="term" value="C:plasma membrane"/>
    <property type="evidence" value="ECO:0007669"/>
    <property type="project" value="UniProtKB-SubCell"/>
</dbReference>
<keyword evidence="15" id="KW-0339">Growth factor</keyword>
<evidence type="ECO:0000256" key="5">
    <source>
        <dbReference type="ARBA" id="ARBA00004613"/>
    </source>
</evidence>
<accession>A0A8C5WIP9</accession>
<evidence type="ECO:0000256" key="25">
    <source>
        <dbReference type="SAM" id="SignalP"/>
    </source>
</evidence>
<evidence type="ECO:0000256" key="20">
    <source>
        <dbReference type="ARBA" id="ARBA00023273"/>
    </source>
</evidence>
<dbReference type="InterPro" id="IPR009079">
    <property type="entry name" value="4_helix_cytokine-like_core"/>
</dbReference>
<sequence length="274" mass="31114">MLRSPEETAEIREGETWIVTFILLQLQFLCFGSPCGNPVTDAVNDIGKLVGNLPKDYNMTLKYVPVHENLPKHCWLYVMLNEVSLRLLDLSTKFNKTSENYLYIDKLLLIMQGIRECVQLSEQMEDMGEYYLPEESFFPDKFFSFVTKTIEVFKEINNTDYDSSCVMPTMSDYNNGYSSHSTNQNLPYVPSTLKNTSRIISSNTNEPSSNISLHWTSIASTGLGCLFIGFLFGALCWSKVKHRAIPIDPVGTSNFCESRDSNESNNMLQPDALI</sequence>
<organism evidence="26 27">
    <name type="scientific">Leptobrachium leishanense</name>
    <name type="common">Leishan spiny toad</name>
    <dbReference type="NCBI Taxonomy" id="445787"/>
    <lineage>
        <taxon>Eukaryota</taxon>
        <taxon>Metazoa</taxon>
        <taxon>Chordata</taxon>
        <taxon>Craniata</taxon>
        <taxon>Vertebrata</taxon>
        <taxon>Euteleostomi</taxon>
        <taxon>Amphibia</taxon>
        <taxon>Batrachia</taxon>
        <taxon>Anura</taxon>
        <taxon>Pelobatoidea</taxon>
        <taxon>Megophryidae</taxon>
        <taxon>Leptobrachium</taxon>
    </lineage>
</organism>
<keyword evidence="17" id="KW-1015">Disulfide bond</keyword>
<evidence type="ECO:0000256" key="15">
    <source>
        <dbReference type="ARBA" id="ARBA00023030"/>
    </source>
</evidence>
<evidence type="ECO:0000256" key="3">
    <source>
        <dbReference type="ARBA" id="ARBA00004486"/>
    </source>
</evidence>
<gene>
    <name evidence="26" type="primary">KITLG</name>
</gene>
<keyword evidence="18" id="KW-0325">Glycoprotein</keyword>